<dbReference type="EMBL" id="CP133006">
    <property type="protein sequence ID" value="WZG08937.1"/>
    <property type="molecule type" value="Genomic_DNA"/>
</dbReference>
<evidence type="ECO:0000313" key="3">
    <source>
        <dbReference type="Proteomes" id="UP001468345"/>
    </source>
</evidence>
<dbReference type="CDD" id="cd00093">
    <property type="entry name" value="HTH_XRE"/>
    <property type="match status" value="1"/>
</dbReference>
<accession>A0ABZ2W9Y7</accession>
<dbReference type="Gene3D" id="1.10.260.40">
    <property type="entry name" value="lambda repressor-like DNA-binding domains"/>
    <property type="match status" value="1"/>
</dbReference>
<sequence>MSNKPFEIGEFLKTLRNDSRYSLRKLEDKMSFSRSYINNVENGNRKDVSEDFIYEYVNTLVENKNEANEIFKYINESSDGKLKIDLTNNNDTPFSNDSINKFMDTHVFRSVKSKIVNGRKESEVNNYTFSEDINDLHFHLKDNFNTKYYKDSYLDKNDLKNIESMIQKYLAFKIQTQLDTYEKLRKENKITDEITDTEKDLFIEIDGIHNDD</sequence>
<dbReference type="InterPro" id="IPR001387">
    <property type="entry name" value="Cro/C1-type_HTH"/>
</dbReference>
<dbReference type="RefSeq" id="WP_341636868.1">
    <property type="nucleotide sequence ID" value="NZ_CP133006.1"/>
</dbReference>
<protein>
    <submittedName>
        <fullName evidence="2">Helix-turn-helix transcriptional regulator</fullName>
    </submittedName>
</protein>
<dbReference type="InterPro" id="IPR010982">
    <property type="entry name" value="Lambda_DNA-bd_dom_sf"/>
</dbReference>
<evidence type="ECO:0000259" key="1">
    <source>
        <dbReference type="PROSITE" id="PS50943"/>
    </source>
</evidence>
<proteinExistence type="predicted"/>
<dbReference type="SUPFAM" id="SSF47413">
    <property type="entry name" value="lambda repressor-like DNA-binding domains"/>
    <property type="match status" value="1"/>
</dbReference>
<dbReference type="Proteomes" id="UP001468345">
    <property type="component" value="Chromosome"/>
</dbReference>
<dbReference type="PROSITE" id="PS50943">
    <property type="entry name" value="HTH_CROC1"/>
    <property type="match status" value="1"/>
</dbReference>
<organism evidence="2 3">
    <name type="scientific">Staphylococcus casei</name>
    <dbReference type="NCBI Taxonomy" id="201828"/>
    <lineage>
        <taxon>Bacteria</taxon>
        <taxon>Bacillati</taxon>
        <taxon>Bacillota</taxon>
        <taxon>Bacilli</taxon>
        <taxon>Bacillales</taxon>
        <taxon>Staphylococcaceae</taxon>
        <taxon>Staphylococcus</taxon>
    </lineage>
</organism>
<gene>
    <name evidence="2" type="ORF">SHJJP9002_000839</name>
</gene>
<keyword evidence="3" id="KW-1185">Reference proteome</keyword>
<feature type="domain" description="HTH cro/C1-type" evidence="1">
    <location>
        <begin position="12"/>
        <end position="67"/>
    </location>
</feature>
<name>A0ABZ2W9Y7_9STAP</name>
<evidence type="ECO:0000313" key="2">
    <source>
        <dbReference type="EMBL" id="WZG08937.1"/>
    </source>
</evidence>
<reference evidence="2 3" key="1">
    <citation type="journal article" date="2024" name="ISME J.">
        <title>Staphylococcus epidermidis bacteriocin A37 kills natural competitors with a unique mechanism of action.</title>
        <authorList>
            <person name="Puls J.S."/>
            <person name="Winnerling B."/>
            <person name="Power J.J."/>
            <person name="Kruger A.M."/>
            <person name="Brajtenbach D."/>
            <person name="Johnson M."/>
            <person name="Bilici K."/>
            <person name="Camus L."/>
            <person name="Fliesswasser T."/>
            <person name="Schneider T."/>
            <person name="Sahl H.G."/>
            <person name="Ghosal D."/>
            <person name="Kubitscheck U."/>
            <person name="Heilbronner S."/>
            <person name="Grein F."/>
        </authorList>
    </citation>
    <scope>NUCLEOTIDE SEQUENCE [LARGE SCALE GENOMIC DNA]</scope>
    <source>
        <strain evidence="2 3">SCK7</strain>
    </source>
</reference>